<dbReference type="InterPro" id="IPR039189">
    <property type="entry name" value="Fcp1"/>
</dbReference>
<evidence type="ECO:0000256" key="6">
    <source>
        <dbReference type="RuleBase" id="RU366066"/>
    </source>
</evidence>
<dbReference type="GO" id="GO:0008420">
    <property type="term" value="F:RNA polymerase II CTD heptapeptide repeat phosphatase activity"/>
    <property type="evidence" value="ECO:0007669"/>
    <property type="project" value="UniProtKB-UniRule"/>
</dbReference>
<dbReference type="PROSITE" id="PS50172">
    <property type="entry name" value="BRCT"/>
    <property type="match status" value="1"/>
</dbReference>
<evidence type="ECO:0000256" key="7">
    <source>
        <dbReference type="SAM" id="MobiDB-lite"/>
    </source>
</evidence>
<dbReference type="AlphaFoldDB" id="A0AAW0IYT6"/>
<comment type="caution">
    <text evidence="10">The sequence shown here is derived from an EMBL/GenBank/DDBJ whole genome shotgun (WGS) entry which is preliminary data.</text>
</comment>
<evidence type="ECO:0000259" key="8">
    <source>
        <dbReference type="PROSITE" id="PS50172"/>
    </source>
</evidence>
<sequence length="556" mass="64727">MKIISEKDFPQDSSISMEVDDDYDDTPEENTGENCAHLRVFRGKCVSCKRLAFKYVHEGMRLLWVTKDEMERIRKVESAKLLQDKKMVLVLDLDQTLIHSTTKERYLRTPQELLQNNLKHSLFRLSQPWEMIMVKLRPSVHTFLKEASTMFDIYMCTMSTRSYALQVAELLDPESVYFKSIITREDLLETSEKNLDHVLREERMVLIIDDTISVWSEHELNLIHIKKYHYFDSDHDWSVVSLSALGTDEGETTGKLTTVLQQLKLIHTLFFNPKFEGGLQDRDVRDILDRLSVLQGCTLSFKHIFPSDFRPENSRLWLMAEELGAKVSMDNLINPITHVVTWFATAEEFQGAEREEIILVHPKWLRACYIASERVSEKKFTMKIISEMSFLQDSSDDPDSSSFSNMGVHACMVCESQAFKCIDKDLWLSHDEIAGIRTVDSEKLLNDEKIVLVLNLDNTLLHATKENRHLKTTEEVMKHTNKYNDSLTSLKSLGMMTKLRPYVHTFLEEASTMFEMYIYTTGDRRYASIMAQFLDPKEVYFKSRIIARDDLVDQKK</sequence>
<dbReference type="InterPro" id="IPR036420">
    <property type="entry name" value="BRCT_dom_sf"/>
</dbReference>
<evidence type="ECO:0000256" key="5">
    <source>
        <dbReference type="ARBA" id="ARBA00048336"/>
    </source>
</evidence>
<accession>A0AAW0IYT6</accession>
<evidence type="ECO:0000256" key="4">
    <source>
        <dbReference type="ARBA" id="ARBA00047761"/>
    </source>
</evidence>
<organism evidence="10 11">
    <name type="scientific">Quercus suber</name>
    <name type="common">Cork oak</name>
    <dbReference type="NCBI Taxonomy" id="58331"/>
    <lineage>
        <taxon>Eukaryota</taxon>
        <taxon>Viridiplantae</taxon>
        <taxon>Streptophyta</taxon>
        <taxon>Embryophyta</taxon>
        <taxon>Tracheophyta</taxon>
        <taxon>Spermatophyta</taxon>
        <taxon>Magnoliopsida</taxon>
        <taxon>eudicotyledons</taxon>
        <taxon>Gunneridae</taxon>
        <taxon>Pentapetalae</taxon>
        <taxon>rosids</taxon>
        <taxon>fabids</taxon>
        <taxon>Fagales</taxon>
        <taxon>Fagaceae</taxon>
        <taxon>Quercus</taxon>
    </lineage>
</organism>
<dbReference type="Gene3D" id="3.40.50.1000">
    <property type="entry name" value="HAD superfamily/HAD-like"/>
    <property type="match status" value="2"/>
</dbReference>
<dbReference type="Proteomes" id="UP000237347">
    <property type="component" value="Unassembled WGS sequence"/>
</dbReference>
<protein>
    <recommendedName>
        <fullName evidence="6">RNA polymerase II C-terminal domain phosphatase-like</fullName>
        <ecNumber evidence="6">3.1.3.16</ecNumber>
    </recommendedName>
</protein>
<comment type="catalytic activity">
    <reaction evidence="4 6">
        <text>O-phospho-L-seryl-[protein] + H2O = L-seryl-[protein] + phosphate</text>
        <dbReference type="Rhea" id="RHEA:20629"/>
        <dbReference type="Rhea" id="RHEA-COMP:9863"/>
        <dbReference type="Rhea" id="RHEA-COMP:11604"/>
        <dbReference type="ChEBI" id="CHEBI:15377"/>
        <dbReference type="ChEBI" id="CHEBI:29999"/>
        <dbReference type="ChEBI" id="CHEBI:43474"/>
        <dbReference type="ChEBI" id="CHEBI:83421"/>
        <dbReference type="EC" id="3.1.3.16"/>
    </reaction>
</comment>
<evidence type="ECO:0000256" key="2">
    <source>
        <dbReference type="ARBA" id="ARBA00022801"/>
    </source>
</evidence>
<dbReference type="NCBIfam" id="TIGR02250">
    <property type="entry name" value="FCP1_euk"/>
    <property type="match status" value="1"/>
</dbReference>
<proteinExistence type="predicted"/>
<evidence type="ECO:0000256" key="3">
    <source>
        <dbReference type="ARBA" id="ARBA00023242"/>
    </source>
</evidence>
<dbReference type="CDD" id="cd07521">
    <property type="entry name" value="HAD_FCP1-like"/>
    <property type="match status" value="2"/>
</dbReference>
<feature type="region of interest" description="Disordered" evidence="7">
    <location>
        <begin position="1"/>
        <end position="30"/>
    </location>
</feature>
<dbReference type="SUPFAM" id="SSF56784">
    <property type="entry name" value="HAD-like"/>
    <property type="match status" value="2"/>
</dbReference>
<dbReference type="InterPro" id="IPR023214">
    <property type="entry name" value="HAD_sf"/>
</dbReference>
<dbReference type="GO" id="GO:0005634">
    <property type="term" value="C:nucleus"/>
    <property type="evidence" value="ECO:0007669"/>
    <property type="project" value="UniProtKB-SubCell"/>
</dbReference>
<gene>
    <name evidence="10" type="primary">CPL4_13</name>
    <name evidence="10" type="ORF">CFP56_040156</name>
</gene>
<comment type="subcellular location">
    <subcellularLocation>
        <location evidence="1 6">Nucleus</location>
    </subcellularLocation>
</comment>
<dbReference type="InterPro" id="IPR001357">
    <property type="entry name" value="BRCT_dom"/>
</dbReference>
<keyword evidence="3 6" id="KW-0539">Nucleus</keyword>
<feature type="domain" description="BRCT" evidence="8">
    <location>
        <begin position="289"/>
        <end position="382"/>
    </location>
</feature>
<name>A0AAW0IYT6_QUESU</name>
<feature type="domain" description="FCP1 homology" evidence="9">
    <location>
        <begin position="82"/>
        <end position="249"/>
    </location>
</feature>
<dbReference type="SMART" id="SM00577">
    <property type="entry name" value="CPDc"/>
    <property type="match status" value="2"/>
</dbReference>
<dbReference type="Gene3D" id="3.40.50.10190">
    <property type="entry name" value="BRCT domain"/>
    <property type="match status" value="1"/>
</dbReference>
<dbReference type="PANTHER" id="PTHR23081:SF36">
    <property type="entry name" value="RNA POLYMERASE II SUBUNIT A C-TERMINAL DOMAIN PHOSPHATASE"/>
    <property type="match status" value="1"/>
</dbReference>
<dbReference type="EC" id="3.1.3.16" evidence="6"/>
<dbReference type="Pfam" id="PF00533">
    <property type="entry name" value="BRCT"/>
    <property type="match status" value="1"/>
</dbReference>
<evidence type="ECO:0000256" key="1">
    <source>
        <dbReference type="ARBA" id="ARBA00004123"/>
    </source>
</evidence>
<evidence type="ECO:0000313" key="10">
    <source>
        <dbReference type="EMBL" id="KAK7819565.1"/>
    </source>
</evidence>
<reference evidence="10 11" key="1">
    <citation type="journal article" date="2018" name="Sci. Data">
        <title>The draft genome sequence of cork oak.</title>
        <authorList>
            <person name="Ramos A.M."/>
            <person name="Usie A."/>
            <person name="Barbosa P."/>
            <person name="Barros P.M."/>
            <person name="Capote T."/>
            <person name="Chaves I."/>
            <person name="Simoes F."/>
            <person name="Abreu I."/>
            <person name="Carrasquinho I."/>
            <person name="Faro C."/>
            <person name="Guimaraes J.B."/>
            <person name="Mendonca D."/>
            <person name="Nobrega F."/>
            <person name="Rodrigues L."/>
            <person name="Saibo N.J.M."/>
            <person name="Varela M.C."/>
            <person name="Egas C."/>
            <person name="Matos J."/>
            <person name="Miguel C.M."/>
            <person name="Oliveira M.M."/>
            <person name="Ricardo C.P."/>
            <person name="Goncalves S."/>
        </authorList>
    </citation>
    <scope>NUCLEOTIDE SEQUENCE [LARGE SCALE GENOMIC DNA]</scope>
    <source>
        <strain evidence="11">cv. HL8</strain>
    </source>
</reference>
<dbReference type="EMBL" id="PKMF04000776">
    <property type="protein sequence ID" value="KAK7819565.1"/>
    <property type="molecule type" value="Genomic_DNA"/>
</dbReference>
<keyword evidence="11" id="KW-1185">Reference proteome</keyword>
<evidence type="ECO:0000259" key="9">
    <source>
        <dbReference type="PROSITE" id="PS50969"/>
    </source>
</evidence>
<dbReference type="InterPro" id="IPR036412">
    <property type="entry name" value="HAD-like_sf"/>
</dbReference>
<dbReference type="Pfam" id="PF03031">
    <property type="entry name" value="NIF"/>
    <property type="match status" value="2"/>
</dbReference>
<dbReference type="InterPro" id="IPR004274">
    <property type="entry name" value="FCP1_dom"/>
</dbReference>
<comment type="function">
    <text evidence="6">This promotes the activity of RNA polymerase II.</text>
</comment>
<dbReference type="SUPFAM" id="SSF52113">
    <property type="entry name" value="BRCT domain"/>
    <property type="match status" value="1"/>
</dbReference>
<feature type="compositionally biased region" description="Basic and acidic residues" evidence="7">
    <location>
        <begin position="1"/>
        <end position="10"/>
    </location>
</feature>
<comment type="catalytic activity">
    <reaction evidence="5 6">
        <text>O-phospho-L-threonyl-[protein] + H2O = L-threonyl-[protein] + phosphate</text>
        <dbReference type="Rhea" id="RHEA:47004"/>
        <dbReference type="Rhea" id="RHEA-COMP:11060"/>
        <dbReference type="Rhea" id="RHEA-COMP:11605"/>
        <dbReference type="ChEBI" id="CHEBI:15377"/>
        <dbReference type="ChEBI" id="CHEBI:30013"/>
        <dbReference type="ChEBI" id="CHEBI:43474"/>
        <dbReference type="ChEBI" id="CHEBI:61977"/>
        <dbReference type="EC" id="3.1.3.16"/>
    </reaction>
</comment>
<feature type="compositionally biased region" description="Acidic residues" evidence="7">
    <location>
        <begin position="18"/>
        <end position="30"/>
    </location>
</feature>
<evidence type="ECO:0000313" key="11">
    <source>
        <dbReference type="Proteomes" id="UP000237347"/>
    </source>
</evidence>
<feature type="domain" description="FCP1 homology" evidence="9">
    <location>
        <begin position="445"/>
        <end position="556"/>
    </location>
</feature>
<dbReference type="InterPro" id="IPR011947">
    <property type="entry name" value="FCP1_euk"/>
</dbReference>
<keyword evidence="2 6" id="KW-0378">Hydrolase</keyword>
<dbReference type="PANTHER" id="PTHR23081">
    <property type="entry name" value="RNA POLYMERASE II CTD PHOSPHATASE"/>
    <property type="match status" value="1"/>
</dbReference>
<dbReference type="PROSITE" id="PS50969">
    <property type="entry name" value="FCP1"/>
    <property type="match status" value="2"/>
</dbReference>